<feature type="domain" description="D-galactarate/Altronate dehydratase second" evidence="3">
    <location>
        <begin position="7"/>
        <end position="134"/>
    </location>
</feature>
<proteinExistence type="inferred from homology"/>
<reference evidence="5" key="1">
    <citation type="submission" date="2016-04" db="EMBL/GenBank/DDBJ databases">
        <authorList>
            <person name="Evans L.H."/>
            <person name="Alamgir A."/>
            <person name="Owens N."/>
            <person name="Weber N.D."/>
            <person name="Virtaneva K."/>
            <person name="Barbian K."/>
            <person name="Babar A."/>
            <person name="Rosenke K."/>
        </authorList>
    </citation>
    <scope>NUCLEOTIDE SEQUENCE</scope>
    <source>
        <strain evidence="5">86</strain>
    </source>
</reference>
<dbReference type="InterPro" id="IPR007392">
    <property type="entry name" value="GD_AH_second"/>
</dbReference>
<evidence type="ECO:0000256" key="1">
    <source>
        <dbReference type="ARBA" id="ARBA00010986"/>
    </source>
</evidence>
<accession>A0A212JS04</accession>
<dbReference type="AlphaFoldDB" id="A0A212JS04"/>
<dbReference type="GO" id="GO:0019698">
    <property type="term" value="P:D-galacturonate catabolic process"/>
    <property type="evidence" value="ECO:0007669"/>
    <property type="project" value="TreeGrafter"/>
</dbReference>
<name>A0A212JS04_9PROT</name>
<dbReference type="PANTHER" id="PTHR30536">
    <property type="entry name" value="ALTRONATE/GALACTARATE DEHYDRATASE"/>
    <property type="match status" value="1"/>
</dbReference>
<comment type="similarity">
    <text evidence="1">Belongs to the UxaA family.</text>
</comment>
<feature type="domain" description="D-galactarate/Altronate dehydratase C-terminal" evidence="4">
    <location>
        <begin position="145"/>
        <end position="375"/>
    </location>
</feature>
<protein>
    <submittedName>
        <fullName evidence="5">(2R)-sulfolactate sulfo-lyase subunit beta</fullName>
        <ecNumber evidence="5">4.4.1.24</ecNumber>
    </submittedName>
</protein>
<dbReference type="EC" id="4.4.1.24" evidence="5"/>
<dbReference type="InterPro" id="IPR052172">
    <property type="entry name" value="UxaA_altronate/galactarate_dh"/>
</dbReference>
<dbReference type="InterPro" id="IPR048332">
    <property type="entry name" value="GD_AH_C"/>
</dbReference>
<evidence type="ECO:0000313" key="5">
    <source>
        <dbReference type="EMBL" id="SBW02229.1"/>
    </source>
</evidence>
<dbReference type="GO" id="GO:0034010">
    <property type="term" value="F:sulfolactate sulfo-lyase activity"/>
    <property type="evidence" value="ECO:0007669"/>
    <property type="project" value="UniProtKB-EC"/>
</dbReference>
<evidence type="ECO:0000259" key="4">
    <source>
        <dbReference type="Pfam" id="PF20629"/>
    </source>
</evidence>
<organism evidence="5">
    <name type="scientific">uncultured Alphaproteobacteria bacterium</name>
    <dbReference type="NCBI Taxonomy" id="91750"/>
    <lineage>
        <taxon>Bacteria</taxon>
        <taxon>Pseudomonadati</taxon>
        <taxon>Pseudomonadota</taxon>
        <taxon>Alphaproteobacteria</taxon>
        <taxon>environmental samples</taxon>
    </lineage>
</organism>
<sequence>MTMSFLGYRRTDGRVGTRNYVGVLATVACANEVALGIANQVRGTMAFTHQQGCCQTPPDLARVTRTLAGLGCNPNLAAVILVSLGCEGTDVASVAAAIAATGKPVEVLAIQESGGLAKTLAKGTLLAQKLVMDASRIERVECPESDLVLGLKCGSSDTTSGLAPNPALGLAVERLTAAGGTAVMGEVTEFIGAEHILAAQAKDEATGRRILDLVERMENRAKAIGVDMRGGQPTPGNIKGGLTTIEEKSLGAIAKAGRAIVQDVYEYGERPSVKGLVVMDSPGREPELLTGMAAAGCNVIVFTTGRGAPQGFPFVPVLKVTGNRNTWETLVDHMDLSVHEVIDGSESMPTAAGRLYDAILGVAGGVTTKAEVSGYFKAMDIYVTGPVI</sequence>
<evidence type="ECO:0000259" key="3">
    <source>
        <dbReference type="Pfam" id="PF04295"/>
    </source>
</evidence>
<dbReference type="Pfam" id="PF20629">
    <property type="entry name" value="GD_AH_C"/>
    <property type="match status" value="1"/>
</dbReference>
<evidence type="ECO:0000256" key="2">
    <source>
        <dbReference type="ARBA" id="ARBA00023239"/>
    </source>
</evidence>
<dbReference type="PANTHER" id="PTHR30536:SF5">
    <property type="entry name" value="ALTRONATE DEHYDRATASE"/>
    <property type="match status" value="1"/>
</dbReference>
<dbReference type="EMBL" id="FLUO01000001">
    <property type="protein sequence ID" value="SBW02229.1"/>
    <property type="molecule type" value="Genomic_DNA"/>
</dbReference>
<dbReference type="Pfam" id="PF04295">
    <property type="entry name" value="GD_AH_second"/>
    <property type="match status" value="1"/>
</dbReference>
<keyword evidence="2 5" id="KW-0456">Lyase</keyword>
<gene>
    <name evidence="5" type="primary">suyB</name>
    <name evidence="5" type="ORF">KL86APRO_11557</name>
</gene>